<gene>
    <name evidence="1" type="ORF">HPB49_012860</name>
</gene>
<accession>A0ACB8DD27</accession>
<dbReference type="EMBL" id="CM023471">
    <property type="protein sequence ID" value="KAH7966006.1"/>
    <property type="molecule type" value="Genomic_DNA"/>
</dbReference>
<dbReference type="Proteomes" id="UP000821865">
    <property type="component" value="Chromosome 2"/>
</dbReference>
<reference evidence="1" key="1">
    <citation type="submission" date="2020-05" db="EMBL/GenBank/DDBJ databases">
        <title>Large-scale comparative analyses of tick genomes elucidate their genetic diversity and vector capacities.</title>
        <authorList>
            <person name="Jia N."/>
            <person name="Wang J."/>
            <person name="Shi W."/>
            <person name="Du L."/>
            <person name="Sun Y."/>
            <person name="Zhan W."/>
            <person name="Jiang J."/>
            <person name="Wang Q."/>
            <person name="Zhang B."/>
            <person name="Ji P."/>
            <person name="Sakyi L.B."/>
            <person name="Cui X."/>
            <person name="Yuan T."/>
            <person name="Jiang B."/>
            <person name="Yang W."/>
            <person name="Lam T.T.-Y."/>
            <person name="Chang Q."/>
            <person name="Ding S."/>
            <person name="Wang X."/>
            <person name="Zhu J."/>
            <person name="Ruan X."/>
            <person name="Zhao L."/>
            <person name="Wei J."/>
            <person name="Que T."/>
            <person name="Du C."/>
            <person name="Cheng J."/>
            <person name="Dai P."/>
            <person name="Han X."/>
            <person name="Huang E."/>
            <person name="Gao Y."/>
            <person name="Liu J."/>
            <person name="Shao H."/>
            <person name="Ye R."/>
            <person name="Li L."/>
            <person name="Wei W."/>
            <person name="Wang X."/>
            <person name="Wang C."/>
            <person name="Yang T."/>
            <person name="Huo Q."/>
            <person name="Li W."/>
            <person name="Guo W."/>
            <person name="Chen H."/>
            <person name="Zhou L."/>
            <person name="Ni X."/>
            <person name="Tian J."/>
            <person name="Zhou Y."/>
            <person name="Sheng Y."/>
            <person name="Liu T."/>
            <person name="Pan Y."/>
            <person name="Xia L."/>
            <person name="Li J."/>
            <person name="Zhao F."/>
            <person name="Cao W."/>
        </authorList>
    </citation>
    <scope>NUCLEOTIDE SEQUENCE</scope>
    <source>
        <strain evidence="1">Dsil-2018</strain>
    </source>
</reference>
<keyword evidence="2" id="KW-1185">Reference proteome</keyword>
<comment type="caution">
    <text evidence="1">The sequence shown here is derived from an EMBL/GenBank/DDBJ whole genome shotgun (WGS) entry which is preliminary data.</text>
</comment>
<name>A0ACB8DD27_DERSI</name>
<proteinExistence type="predicted"/>
<evidence type="ECO:0000313" key="2">
    <source>
        <dbReference type="Proteomes" id="UP000821865"/>
    </source>
</evidence>
<organism evidence="1 2">
    <name type="scientific">Dermacentor silvarum</name>
    <name type="common">Tick</name>
    <dbReference type="NCBI Taxonomy" id="543639"/>
    <lineage>
        <taxon>Eukaryota</taxon>
        <taxon>Metazoa</taxon>
        <taxon>Ecdysozoa</taxon>
        <taxon>Arthropoda</taxon>
        <taxon>Chelicerata</taxon>
        <taxon>Arachnida</taxon>
        <taxon>Acari</taxon>
        <taxon>Parasitiformes</taxon>
        <taxon>Ixodida</taxon>
        <taxon>Ixodoidea</taxon>
        <taxon>Ixodidae</taxon>
        <taxon>Rhipicephalinae</taxon>
        <taxon>Dermacentor</taxon>
    </lineage>
</organism>
<evidence type="ECO:0000313" key="1">
    <source>
        <dbReference type="EMBL" id="KAH7966006.1"/>
    </source>
</evidence>
<protein>
    <submittedName>
        <fullName evidence="1">Uncharacterized protein</fullName>
    </submittedName>
</protein>
<sequence length="593" mass="62704">MNFTLPWCSRVSRPPALRFVRWRRRFIALLPVGTLKIVLVCLIAGTYAVNGYGRPDLSDLDDFDGPVTPTTPAAPTGTGTPATTSAPTSTVRPVAPVSPARPAVSVGTQRPLRPVVRPAAVPFGPVTRPAIFAPGAAGFVPSGLPGEGWKPYSFGYDITDEFGTRLFHNEQSDNKNAKTGTYGYRDANGIFRTVSYVADADGYRATIDTNEPGTAPGASADAVFNANPVAAPPTAPRPGGYTRTPYIGPTFTRPSFTPPAAPVNVRGPGGYTGGYAGGYGGGFRTPYVGGSGGRYGSGFGGGYSGGYGSGYSGRYGSGYGGGYIGGYAGGNAVVYPGRYRAGSGRGNSRAYQGAASPAADPVTLDASPVEQSACPRICVNCATDWTCGPFPSAAGSSVPLVIIIALVTGLFGVYGLGQLSPPDYEYYDVPQLHFTPSRTSAKAARPYKFDYNIADHEGNQQYRIERADTQNTKTGAYGYREVNGIFRHVNYIADKYGFRAVVNTNEPGTAPMDSADAVFNAAPIKVLPVKAPQHSVAAQNIWYAGLAREYGGRYGLRNGVTATSKFPEQRQPQVDTDHIALENRELNSDYYYE</sequence>